<reference evidence="4 5" key="1">
    <citation type="submission" date="2020-06" db="EMBL/GenBank/DDBJ databases">
        <title>Actinomadura xiongansis sp. nov., isolated from soil of Baiyangdian.</title>
        <authorList>
            <person name="Zhang X."/>
        </authorList>
    </citation>
    <scope>NUCLEOTIDE SEQUENCE [LARGE SCALE GENOMIC DNA]</scope>
    <source>
        <strain evidence="4 5">HBUM206468</strain>
    </source>
</reference>
<evidence type="ECO:0000259" key="3">
    <source>
        <dbReference type="PROSITE" id="PS51186"/>
    </source>
</evidence>
<sequence length="169" mass="18298">MTTEEAAVEVRPARAEDAEAVARIWWRGWRDGHLGNVPAELVVARTPESFGTRAAQRVGDTVVAVAGDAVAGFVMVVDDEVEQVYVSEDHRGTGVATALLAEAERLVGSNGHRRAWLAVVAGNARARRFYERNGWTDEGPFDYPAAGATGPILVPSHRYAKHLAEHPEC</sequence>
<evidence type="ECO:0000313" key="5">
    <source>
        <dbReference type="Proteomes" id="UP000805614"/>
    </source>
</evidence>
<dbReference type="Gene3D" id="3.40.630.30">
    <property type="match status" value="1"/>
</dbReference>
<keyword evidence="5" id="KW-1185">Reference proteome</keyword>
<dbReference type="PANTHER" id="PTHR43877:SF2">
    <property type="entry name" value="AMINOALKYLPHOSPHONATE N-ACETYLTRANSFERASE-RELATED"/>
    <property type="match status" value="1"/>
</dbReference>
<keyword evidence="1" id="KW-0808">Transferase</keyword>
<accession>A0ABR7LVT7</accession>
<proteinExistence type="predicted"/>
<dbReference type="Proteomes" id="UP000805614">
    <property type="component" value="Unassembled WGS sequence"/>
</dbReference>
<dbReference type="RefSeq" id="WP_187246004.1">
    <property type="nucleotide sequence ID" value="NZ_BAAAOK010000001.1"/>
</dbReference>
<dbReference type="CDD" id="cd04301">
    <property type="entry name" value="NAT_SF"/>
    <property type="match status" value="1"/>
</dbReference>
<evidence type="ECO:0000256" key="1">
    <source>
        <dbReference type="ARBA" id="ARBA00022679"/>
    </source>
</evidence>
<organism evidence="4 5">
    <name type="scientific">Actinomadura alba</name>
    <dbReference type="NCBI Taxonomy" id="406431"/>
    <lineage>
        <taxon>Bacteria</taxon>
        <taxon>Bacillati</taxon>
        <taxon>Actinomycetota</taxon>
        <taxon>Actinomycetes</taxon>
        <taxon>Streptosporangiales</taxon>
        <taxon>Thermomonosporaceae</taxon>
        <taxon>Actinomadura</taxon>
    </lineage>
</organism>
<gene>
    <name evidence="4" type="ORF">HKK74_26240</name>
</gene>
<feature type="domain" description="N-acetyltransferase" evidence="3">
    <location>
        <begin position="8"/>
        <end position="165"/>
    </location>
</feature>
<dbReference type="PANTHER" id="PTHR43877">
    <property type="entry name" value="AMINOALKYLPHOSPHONATE N-ACETYLTRANSFERASE-RELATED-RELATED"/>
    <property type="match status" value="1"/>
</dbReference>
<keyword evidence="2" id="KW-0012">Acyltransferase</keyword>
<evidence type="ECO:0000313" key="4">
    <source>
        <dbReference type="EMBL" id="MBC6468967.1"/>
    </source>
</evidence>
<dbReference type="EMBL" id="JABVEC010000022">
    <property type="protein sequence ID" value="MBC6468967.1"/>
    <property type="molecule type" value="Genomic_DNA"/>
</dbReference>
<dbReference type="InterPro" id="IPR050832">
    <property type="entry name" value="Bact_Acetyltransf"/>
</dbReference>
<dbReference type="PROSITE" id="PS51186">
    <property type="entry name" value="GNAT"/>
    <property type="match status" value="1"/>
</dbReference>
<dbReference type="Pfam" id="PF00583">
    <property type="entry name" value="Acetyltransf_1"/>
    <property type="match status" value="1"/>
</dbReference>
<name>A0ABR7LVT7_9ACTN</name>
<evidence type="ECO:0000256" key="2">
    <source>
        <dbReference type="ARBA" id="ARBA00023315"/>
    </source>
</evidence>
<dbReference type="InterPro" id="IPR016181">
    <property type="entry name" value="Acyl_CoA_acyltransferase"/>
</dbReference>
<comment type="caution">
    <text evidence="4">The sequence shown here is derived from an EMBL/GenBank/DDBJ whole genome shotgun (WGS) entry which is preliminary data.</text>
</comment>
<dbReference type="SUPFAM" id="SSF55729">
    <property type="entry name" value="Acyl-CoA N-acyltransferases (Nat)"/>
    <property type="match status" value="1"/>
</dbReference>
<protein>
    <submittedName>
        <fullName evidence="4">GNAT family N-acetyltransferase</fullName>
    </submittedName>
</protein>
<dbReference type="InterPro" id="IPR000182">
    <property type="entry name" value="GNAT_dom"/>
</dbReference>